<keyword evidence="1" id="KW-0472">Membrane</keyword>
<evidence type="ECO:0000313" key="3">
    <source>
        <dbReference type="Proteomes" id="UP000280296"/>
    </source>
</evidence>
<keyword evidence="1" id="KW-1133">Transmembrane helix</keyword>
<gene>
    <name evidence="2" type="ORF">TsocGM_20275</name>
</gene>
<dbReference type="EMBL" id="RYZH01000048">
    <property type="protein sequence ID" value="RUL84614.1"/>
    <property type="molecule type" value="Genomic_DNA"/>
</dbReference>
<reference evidence="2 3" key="1">
    <citation type="submission" date="2018-12" db="EMBL/GenBank/DDBJ databases">
        <authorList>
            <person name="Toschakov S.V."/>
        </authorList>
    </citation>
    <scope>NUCLEOTIDE SEQUENCE [LARGE SCALE GENOMIC DNA]</scope>
    <source>
        <strain evidence="2 3">GM2012</strain>
    </source>
</reference>
<evidence type="ECO:0000256" key="1">
    <source>
        <dbReference type="SAM" id="Phobius"/>
    </source>
</evidence>
<keyword evidence="3" id="KW-1185">Reference proteome</keyword>
<dbReference type="OrthoDB" id="1083123at2"/>
<name>A0A432MFC2_9BACT</name>
<reference evidence="2 3" key="2">
    <citation type="submission" date="2019-01" db="EMBL/GenBank/DDBJ databases">
        <title>Tautonia sociabilis, a novel thermotolerant planctomycete of Isosphaeraceae family, isolated from a 4000 m deep subterranean habitat.</title>
        <authorList>
            <person name="Kovaleva O.L."/>
            <person name="Elcheninov A.G."/>
            <person name="Van Heerden E."/>
            <person name="Toshchakov S.V."/>
            <person name="Novikov A."/>
            <person name="Bonch-Osmolovskaya E.A."/>
            <person name="Kublanov I.V."/>
        </authorList>
    </citation>
    <scope>NUCLEOTIDE SEQUENCE [LARGE SCALE GENOMIC DNA]</scope>
    <source>
        <strain evidence="2 3">GM2012</strain>
    </source>
</reference>
<dbReference type="AlphaFoldDB" id="A0A432MFC2"/>
<feature type="transmembrane region" description="Helical" evidence="1">
    <location>
        <begin position="7"/>
        <end position="31"/>
    </location>
</feature>
<comment type="caution">
    <text evidence="2">The sequence shown here is derived from an EMBL/GenBank/DDBJ whole genome shotgun (WGS) entry which is preliminary data.</text>
</comment>
<organism evidence="2 3">
    <name type="scientific">Tautonia sociabilis</name>
    <dbReference type="NCBI Taxonomy" id="2080755"/>
    <lineage>
        <taxon>Bacteria</taxon>
        <taxon>Pseudomonadati</taxon>
        <taxon>Planctomycetota</taxon>
        <taxon>Planctomycetia</taxon>
        <taxon>Isosphaerales</taxon>
        <taxon>Isosphaeraceae</taxon>
        <taxon>Tautonia</taxon>
    </lineage>
</organism>
<protein>
    <submittedName>
        <fullName evidence="2">Uncharacterized protein</fullName>
    </submittedName>
</protein>
<dbReference type="Proteomes" id="UP000280296">
    <property type="component" value="Unassembled WGS sequence"/>
</dbReference>
<evidence type="ECO:0000313" key="2">
    <source>
        <dbReference type="EMBL" id="RUL84614.1"/>
    </source>
</evidence>
<dbReference type="RefSeq" id="WP_126727287.1">
    <property type="nucleotide sequence ID" value="NZ_RYZH01000048.1"/>
</dbReference>
<accession>A0A432MFC2</accession>
<keyword evidence="1" id="KW-0812">Transmembrane</keyword>
<feature type="transmembrane region" description="Helical" evidence="1">
    <location>
        <begin position="43"/>
        <end position="63"/>
    </location>
</feature>
<feature type="transmembrane region" description="Helical" evidence="1">
    <location>
        <begin position="170"/>
        <end position="188"/>
    </location>
</feature>
<feature type="transmembrane region" description="Helical" evidence="1">
    <location>
        <begin position="144"/>
        <end position="164"/>
    </location>
</feature>
<sequence>MGDKFEYYDILGILVPGSLLIAWIPICFPSARELAVPEFPEAFAVVICTALAVFLGQVVQALASLAEPLLHRSWGGRPSDLALAGTLTKYLPRDSAERIKRKLADTIGGTPSDRSLFLYAMQVTDGSGIGRASRFNSLYAYHRGLLTTVALGFALFIASMVFGAAAQWTWGQRLGVIAGLFGLLVLIWHRTRQRGCYYAREVLLCAERVTQSETAGKPSKE</sequence>
<proteinExistence type="predicted"/>